<organism evidence="2 3">
    <name type="scientific">Winogradskyella alexanderae</name>
    <dbReference type="NCBI Taxonomy" id="2877123"/>
    <lineage>
        <taxon>Bacteria</taxon>
        <taxon>Pseudomonadati</taxon>
        <taxon>Bacteroidota</taxon>
        <taxon>Flavobacteriia</taxon>
        <taxon>Flavobacteriales</taxon>
        <taxon>Flavobacteriaceae</taxon>
        <taxon>Winogradskyella</taxon>
    </lineage>
</organism>
<name>A0ABS7XTD3_9FLAO</name>
<reference evidence="3" key="1">
    <citation type="submission" date="2023-07" db="EMBL/GenBank/DDBJ databases">
        <authorList>
            <person name="Yue Y."/>
        </authorList>
    </citation>
    <scope>NUCLEOTIDE SEQUENCE [LARGE SCALE GENOMIC DNA]</scope>
    <source>
        <strain evidence="3">D23</strain>
    </source>
</reference>
<evidence type="ECO:0000256" key="1">
    <source>
        <dbReference type="SAM" id="SignalP"/>
    </source>
</evidence>
<gene>
    <name evidence="2" type="ORF">LBU54_11920</name>
</gene>
<protein>
    <recommendedName>
        <fullName evidence="4">DUF4138 domain-containing protein</fullName>
    </recommendedName>
</protein>
<keyword evidence="3" id="KW-1185">Reference proteome</keyword>
<dbReference type="Proteomes" id="UP001198901">
    <property type="component" value="Unassembled WGS sequence"/>
</dbReference>
<feature type="signal peptide" evidence="1">
    <location>
        <begin position="1"/>
        <end position="21"/>
    </location>
</feature>
<keyword evidence="1" id="KW-0732">Signal</keyword>
<evidence type="ECO:0000313" key="3">
    <source>
        <dbReference type="Proteomes" id="UP001198901"/>
    </source>
</evidence>
<feature type="chain" id="PRO_5046308652" description="DUF4138 domain-containing protein" evidence="1">
    <location>
        <begin position="22"/>
        <end position="241"/>
    </location>
</feature>
<evidence type="ECO:0008006" key="4">
    <source>
        <dbReference type="Google" id="ProtNLM"/>
    </source>
</evidence>
<dbReference type="RefSeq" id="WP_224529959.1">
    <property type="nucleotide sequence ID" value="NZ_JAIUJR010000008.1"/>
</dbReference>
<evidence type="ECO:0000313" key="2">
    <source>
        <dbReference type="EMBL" id="MCA0133294.1"/>
    </source>
</evidence>
<accession>A0ABS7XTD3</accession>
<sequence>MKTTWLTLVFLALTVSTYGQKSTLIQNVNYRAQELHHTLNESGDSLKLAANRKIHSVTIFNSNFERQFSVNKNAISIPLQEIPVGRYTTEVKLNGKLIIITLLRDQPILTKRSYASSNVNQSESFESSEGLNRAAGKTLDKPTNKNIVSYWIVSKIQNGNSSRLIRRAGDINVVKELIEQNKLDTQTRIGKFNELTVWEIYDKSEFMKLKRINPDYASVTHSSSFNVNPYYKTARDLNYNP</sequence>
<dbReference type="EMBL" id="JAIUJR010000008">
    <property type="protein sequence ID" value="MCA0133294.1"/>
    <property type="molecule type" value="Genomic_DNA"/>
</dbReference>
<comment type="caution">
    <text evidence="2">The sequence shown here is derived from an EMBL/GenBank/DDBJ whole genome shotgun (WGS) entry which is preliminary data.</text>
</comment>
<proteinExistence type="predicted"/>